<evidence type="ECO:0000313" key="2">
    <source>
        <dbReference type="Proteomes" id="UP000002640"/>
    </source>
</evidence>
<gene>
    <name evidence="1" type="ORF">PHYSODRAFT_457039</name>
</gene>
<reference evidence="1 2" key="1">
    <citation type="journal article" date="2006" name="Science">
        <title>Phytophthora genome sequences uncover evolutionary origins and mechanisms of pathogenesis.</title>
        <authorList>
            <person name="Tyler B.M."/>
            <person name="Tripathy S."/>
            <person name="Zhang X."/>
            <person name="Dehal P."/>
            <person name="Jiang R.H."/>
            <person name="Aerts A."/>
            <person name="Arredondo F.D."/>
            <person name="Baxter L."/>
            <person name="Bensasson D."/>
            <person name="Beynon J.L."/>
            <person name="Chapman J."/>
            <person name="Damasceno C.M."/>
            <person name="Dorrance A.E."/>
            <person name="Dou D."/>
            <person name="Dickerman A.W."/>
            <person name="Dubchak I.L."/>
            <person name="Garbelotto M."/>
            <person name="Gijzen M."/>
            <person name="Gordon S.G."/>
            <person name="Govers F."/>
            <person name="Grunwald N.J."/>
            <person name="Huang W."/>
            <person name="Ivors K.L."/>
            <person name="Jones R.W."/>
            <person name="Kamoun S."/>
            <person name="Krampis K."/>
            <person name="Lamour K.H."/>
            <person name="Lee M.K."/>
            <person name="McDonald W.H."/>
            <person name="Medina M."/>
            <person name="Meijer H.J."/>
            <person name="Nordberg E.K."/>
            <person name="Maclean D.J."/>
            <person name="Ospina-Giraldo M.D."/>
            <person name="Morris P.F."/>
            <person name="Phuntumart V."/>
            <person name="Putnam N.H."/>
            <person name="Rash S."/>
            <person name="Rose J.K."/>
            <person name="Sakihama Y."/>
            <person name="Salamov A.A."/>
            <person name="Savidor A."/>
            <person name="Scheuring C.F."/>
            <person name="Smith B.M."/>
            <person name="Sobral B.W."/>
            <person name="Terry A."/>
            <person name="Torto-Alalibo T.A."/>
            <person name="Win J."/>
            <person name="Xu Z."/>
            <person name="Zhang H."/>
            <person name="Grigoriev I.V."/>
            <person name="Rokhsar D.S."/>
            <person name="Boore J.L."/>
        </authorList>
    </citation>
    <scope>NUCLEOTIDE SEQUENCE [LARGE SCALE GENOMIC DNA]</scope>
    <source>
        <strain evidence="1 2">P6497</strain>
    </source>
</reference>
<dbReference type="GeneID" id="20653108"/>
<keyword evidence="2" id="KW-1185">Reference proteome</keyword>
<dbReference type="InParanoid" id="G4YNB4"/>
<organism evidence="1 2">
    <name type="scientific">Phytophthora sojae (strain P6497)</name>
    <name type="common">Soybean stem and root rot agent</name>
    <name type="synonym">Phytophthora megasperma f. sp. glycines</name>
    <dbReference type="NCBI Taxonomy" id="1094619"/>
    <lineage>
        <taxon>Eukaryota</taxon>
        <taxon>Sar</taxon>
        <taxon>Stramenopiles</taxon>
        <taxon>Oomycota</taxon>
        <taxon>Peronosporomycetes</taxon>
        <taxon>Peronosporales</taxon>
        <taxon>Peronosporaceae</taxon>
        <taxon>Phytophthora</taxon>
    </lineage>
</organism>
<dbReference type="KEGG" id="psoj:PHYSODRAFT_457039"/>
<proteinExistence type="predicted"/>
<feature type="non-terminal residue" evidence="1">
    <location>
        <position position="100"/>
    </location>
</feature>
<dbReference type="SMR" id="G4YNB4"/>
<name>G4YNB4_PHYSP</name>
<evidence type="ECO:0000313" key="1">
    <source>
        <dbReference type="EMBL" id="EGZ30067.1"/>
    </source>
</evidence>
<accession>G4YNB4</accession>
<dbReference type="EMBL" id="JH159151">
    <property type="protein sequence ID" value="EGZ30067.1"/>
    <property type="molecule type" value="Genomic_DNA"/>
</dbReference>
<sequence length="100" mass="10999">QADVVTPGNAIQKIESYIQSTILEAMQLWLIAPGSWHALTYLPGGMDQEIHKEVLTFETARAHLKKAIVLALVIIALMNRTSLPINPDCFGASIKKSKTK</sequence>
<protein>
    <submittedName>
        <fullName evidence="1">Uncharacterized protein</fullName>
    </submittedName>
</protein>
<dbReference type="RefSeq" id="XP_009517342.1">
    <property type="nucleotide sequence ID" value="XM_009519047.1"/>
</dbReference>
<dbReference type="AlphaFoldDB" id="G4YNB4"/>
<feature type="non-terminal residue" evidence="1">
    <location>
        <position position="1"/>
    </location>
</feature>
<dbReference type="Proteomes" id="UP000002640">
    <property type="component" value="Unassembled WGS sequence"/>
</dbReference>